<feature type="domain" description="Methyltransferase type 11" evidence="7">
    <location>
        <begin position="306"/>
        <end position="409"/>
    </location>
</feature>
<proteinExistence type="inferred from homology"/>
<name>A0A4U0TQ73_9PEZI</name>
<dbReference type="InterPro" id="IPR007881">
    <property type="entry name" value="UNC-50"/>
</dbReference>
<dbReference type="Proteomes" id="UP000308549">
    <property type="component" value="Unassembled WGS sequence"/>
</dbReference>
<evidence type="ECO:0000256" key="3">
    <source>
        <dbReference type="ARBA" id="ARBA00022692"/>
    </source>
</evidence>
<dbReference type="SUPFAM" id="SSF53335">
    <property type="entry name" value="S-adenosyl-L-methionine-dependent methyltransferases"/>
    <property type="match status" value="1"/>
</dbReference>
<organism evidence="8 9">
    <name type="scientific">Salinomyces thailandicus</name>
    <dbReference type="NCBI Taxonomy" id="706561"/>
    <lineage>
        <taxon>Eukaryota</taxon>
        <taxon>Fungi</taxon>
        <taxon>Dikarya</taxon>
        <taxon>Ascomycota</taxon>
        <taxon>Pezizomycotina</taxon>
        <taxon>Dothideomycetes</taxon>
        <taxon>Dothideomycetidae</taxon>
        <taxon>Mycosphaerellales</taxon>
        <taxon>Teratosphaeriaceae</taxon>
        <taxon>Salinomyces</taxon>
    </lineage>
</organism>
<keyword evidence="5 6" id="KW-0472">Membrane</keyword>
<dbReference type="PANTHER" id="PTHR12841">
    <property type="entry name" value="PROTEIN UNC-50 HOMOLOG"/>
    <property type="match status" value="1"/>
</dbReference>
<gene>
    <name evidence="8" type="ORF">B0A50_06015</name>
</gene>
<evidence type="ECO:0000256" key="6">
    <source>
        <dbReference type="SAM" id="Phobius"/>
    </source>
</evidence>
<reference evidence="8 9" key="1">
    <citation type="submission" date="2017-03" db="EMBL/GenBank/DDBJ databases">
        <title>Genomes of endolithic fungi from Antarctica.</title>
        <authorList>
            <person name="Coleine C."/>
            <person name="Masonjones S."/>
            <person name="Stajich J.E."/>
        </authorList>
    </citation>
    <scope>NUCLEOTIDE SEQUENCE [LARGE SCALE GENOMIC DNA]</scope>
    <source>
        <strain evidence="8 9">CCFEE 6315</strain>
    </source>
</reference>
<comment type="similarity">
    <text evidence="2">Belongs to the unc-50 family.</text>
</comment>
<evidence type="ECO:0000256" key="2">
    <source>
        <dbReference type="ARBA" id="ARBA00006293"/>
    </source>
</evidence>
<accession>A0A4U0TQ73</accession>
<keyword evidence="3 6" id="KW-0812">Transmembrane</keyword>
<evidence type="ECO:0000313" key="9">
    <source>
        <dbReference type="Proteomes" id="UP000308549"/>
    </source>
</evidence>
<sequence length="572" mass="63635">MSSSQRRSTMKVPPFFRRLFKFTSMDFETAVWEMINLVIAPKKVFRSIYYHVQTRNTYHRADPAFTYLLSLFFLLTGLAWGLAYADGFGRAVKISLAFVLLHLLGTSLLVSTLMYFLVGRVLGKRRQGLFGPPSGGEETLEFGYCFDVSIRAFTPVWVFLYVLQFLLMPLIAQDYWVSNLFGNSMYLLALSYYFVIMFLGYNALPFLSRTEVLLSPVPVLVVLWLISLFTFDCATNLAPVLWCGVNLRKPSLTNPFGSPKMSRDTTFRNFTASQAAAYASGRGGAYPEPIYQTLTDFHHGLRNLCLDVGTGPGKAVWDLLHYFDQCIGCDASEQMIEQAKKDAETRGVSDRITFVTAAAEECGTKALSESGVQAGSVDAITVAMAAHWFEYPAFYLSAAQALRPGGTLALWTSGSKYCHPSVPGHEKIQALLQKLEDDLLGPYMTAGNRLARHCYDELPLPWTASSSAARNPAAELFDERAFERKHWDRGGVPSAPALADGTPGPYIFGREIAVERGVKSFDSSGPVIRWREANPERAHTEEDVVSIMVKSLKEVVGERAKLVIGPSFQTQF</sequence>
<feature type="transmembrane region" description="Helical" evidence="6">
    <location>
        <begin position="184"/>
        <end position="201"/>
    </location>
</feature>
<comment type="subcellular location">
    <subcellularLocation>
        <location evidence="1">Membrane</location>
        <topology evidence="1">Multi-pass membrane protein</topology>
    </subcellularLocation>
</comment>
<dbReference type="InterPro" id="IPR029063">
    <property type="entry name" value="SAM-dependent_MTases_sf"/>
</dbReference>
<keyword evidence="4 6" id="KW-1133">Transmembrane helix</keyword>
<feature type="transmembrane region" description="Helical" evidence="6">
    <location>
        <begin position="213"/>
        <end position="231"/>
    </location>
</feature>
<feature type="transmembrane region" description="Helical" evidence="6">
    <location>
        <begin position="64"/>
        <end position="84"/>
    </location>
</feature>
<dbReference type="Pfam" id="PF05216">
    <property type="entry name" value="UNC-50"/>
    <property type="match status" value="1"/>
</dbReference>
<dbReference type="OrthoDB" id="10027013at2759"/>
<evidence type="ECO:0000313" key="8">
    <source>
        <dbReference type="EMBL" id="TKA24251.1"/>
    </source>
</evidence>
<dbReference type="EMBL" id="NAJL01000046">
    <property type="protein sequence ID" value="TKA24251.1"/>
    <property type="molecule type" value="Genomic_DNA"/>
</dbReference>
<dbReference type="GO" id="GO:0000139">
    <property type="term" value="C:Golgi membrane"/>
    <property type="evidence" value="ECO:0007669"/>
    <property type="project" value="TreeGrafter"/>
</dbReference>
<protein>
    <recommendedName>
        <fullName evidence="7">Methyltransferase type 11 domain-containing protein</fullName>
    </recommendedName>
</protein>
<evidence type="ECO:0000259" key="7">
    <source>
        <dbReference type="Pfam" id="PF08241"/>
    </source>
</evidence>
<feature type="transmembrane region" description="Helical" evidence="6">
    <location>
        <begin position="96"/>
        <end position="118"/>
    </location>
</feature>
<evidence type="ECO:0000256" key="5">
    <source>
        <dbReference type="ARBA" id="ARBA00023136"/>
    </source>
</evidence>
<dbReference type="Pfam" id="PF08241">
    <property type="entry name" value="Methyltransf_11"/>
    <property type="match status" value="1"/>
</dbReference>
<keyword evidence="9" id="KW-1185">Reference proteome</keyword>
<feature type="transmembrane region" description="Helical" evidence="6">
    <location>
        <begin position="152"/>
        <end position="172"/>
    </location>
</feature>
<dbReference type="Gene3D" id="3.40.50.150">
    <property type="entry name" value="Vaccinia Virus protein VP39"/>
    <property type="match status" value="1"/>
</dbReference>
<dbReference type="AlphaFoldDB" id="A0A4U0TQ73"/>
<dbReference type="CDD" id="cd02440">
    <property type="entry name" value="AdoMet_MTases"/>
    <property type="match status" value="1"/>
</dbReference>
<dbReference type="InterPro" id="IPR013216">
    <property type="entry name" value="Methyltransf_11"/>
</dbReference>
<dbReference type="GO" id="GO:0008757">
    <property type="term" value="F:S-adenosylmethionine-dependent methyltransferase activity"/>
    <property type="evidence" value="ECO:0007669"/>
    <property type="project" value="InterPro"/>
</dbReference>
<evidence type="ECO:0000256" key="4">
    <source>
        <dbReference type="ARBA" id="ARBA00022989"/>
    </source>
</evidence>
<dbReference type="PANTHER" id="PTHR12841:SF6">
    <property type="entry name" value="PROTEIN UNC-50 HOMOLOG"/>
    <property type="match status" value="1"/>
</dbReference>
<evidence type="ECO:0000256" key="1">
    <source>
        <dbReference type="ARBA" id="ARBA00004141"/>
    </source>
</evidence>
<comment type="caution">
    <text evidence="8">The sequence shown here is derived from an EMBL/GenBank/DDBJ whole genome shotgun (WGS) entry which is preliminary data.</text>
</comment>